<keyword evidence="3" id="KW-0540">Nuclease</keyword>
<dbReference type="GO" id="GO:0004523">
    <property type="term" value="F:RNA-DNA hybrid ribonuclease activity"/>
    <property type="evidence" value="ECO:0007669"/>
    <property type="project" value="InterPro"/>
</dbReference>
<name>A0A7K7R420_POEAT</name>
<dbReference type="PROSITE" id="PS50879">
    <property type="entry name" value="RNASE_H_1"/>
    <property type="match status" value="1"/>
</dbReference>
<dbReference type="InterPro" id="IPR036397">
    <property type="entry name" value="RNaseH_sf"/>
</dbReference>
<dbReference type="InterPro" id="IPR002156">
    <property type="entry name" value="RNaseH_domain"/>
</dbReference>
<evidence type="ECO:0000256" key="2">
    <source>
        <dbReference type="ARBA" id="ARBA00022695"/>
    </source>
</evidence>
<gene>
    <name evidence="8" type="primary">Ervk6_2</name>
    <name evidence="8" type="ORF">POEATR_R15682</name>
</gene>
<dbReference type="Pfam" id="PF00075">
    <property type="entry name" value="RNase_H"/>
    <property type="match status" value="1"/>
</dbReference>
<evidence type="ECO:0000313" key="8">
    <source>
        <dbReference type="EMBL" id="NWZ86974.1"/>
    </source>
</evidence>
<evidence type="ECO:0000256" key="6">
    <source>
        <dbReference type="ARBA" id="ARBA00022918"/>
    </source>
</evidence>
<dbReference type="SUPFAM" id="SSF53098">
    <property type="entry name" value="Ribonuclease H-like"/>
    <property type="match status" value="1"/>
</dbReference>
<keyword evidence="2" id="KW-0548">Nucleotidyltransferase</keyword>
<accession>A0A7K7R420</accession>
<sequence length="107" mass="12170">LKQRWLQQPKVTKQLVKGLTVYTDAGSRRRKAACTWHEGSSWRSKTTDGDAHDSLQTLELTAVAWALSHWRDSKLNIVSDSLYVVGVVQRIEDALIKPPDNKRLCQL</sequence>
<dbReference type="EMBL" id="VZSS01000165">
    <property type="protein sequence ID" value="NWZ86974.1"/>
    <property type="molecule type" value="Genomic_DNA"/>
</dbReference>
<keyword evidence="9" id="KW-1185">Reference proteome</keyword>
<dbReference type="GO" id="GO:0035613">
    <property type="term" value="F:RNA stem-loop binding"/>
    <property type="evidence" value="ECO:0007669"/>
    <property type="project" value="TreeGrafter"/>
</dbReference>
<keyword evidence="4" id="KW-0255">Endonuclease</keyword>
<feature type="non-terminal residue" evidence="8">
    <location>
        <position position="1"/>
    </location>
</feature>
<evidence type="ECO:0000256" key="3">
    <source>
        <dbReference type="ARBA" id="ARBA00022722"/>
    </source>
</evidence>
<dbReference type="PANTHER" id="PTHR41694:SF3">
    <property type="entry name" value="RNA-DIRECTED DNA POLYMERASE-RELATED"/>
    <property type="match status" value="1"/>
</dbReference>
<evidence type="ECO:0000256" key="4">
    <source>
        <dbReference type="ARBA" id="ARBA00022759"/>
    </source>
</evidence>
<keyword evidence="1" id="KW-0808">Transferase</keyword>
<keyword evidence="6" id="KW-0695">RNA-directed DNA polymerase</keyword>
<dbReference type="PANTHER" id="PTHR41694">
    <property type="entry name" value="ENDOGENOUS RETROVIRUS GROUP K MEMBER POL PROTEIN"/>
    <property type="match status" value="1"/>
</dbReference>
<feature type="non-terminal residue" evidence="8">
    <location>
        <position position="107"/>
    </location>
</feature>
<dbReference type="AlphaFoldDB" id="A0A7K7R420"/>
<reference evidence="8 9" key="1">
    <citation type="submission" date="2019-09" db="EMBL/GenBank/DDBJ databases">
        <title>Bird 10,000 Genomes (B10K) Project - Family phase.</title>
        <authorList>
            <person name="Zhang G."/>
        </authorList>
    </citation>
    <scope>NUCLEOTIDE SEQUENCE [LARGE SCALE GENOMIC DNA]</scope>
    <source>
        <strain evidence="8">OUT-0023</strain>
        <tissue evidence="8">Blood</tissue>
    </source>
</reference>
<dbReference type="Gene3D" id="3.30.420.10">
    <property type="entry name" value="Ribonuclease H-like superfamily/Ribonuclease H"/>
    <property type="match status" value="1"/>
</dbReference>
<protein>
    <submittedName>
        <fullName evidence="8">POK6 protein</fullName>
    </submittedName>
</protein>
<evidence type="ECO:0000256" key="5">
    <source>
        <dbReference type="ARBA" id="ARBA00022801"/>
    </source>
</evidence>
<dbReference type="GO" id="GO:0003964">
    <property type="term" value="F:RNA-directed DNA polymerase activity"/>
    <property type="evidence" value="ECO:0007669"/>
    <property type="project" value="UniProtKB-KW"/>
</dbReference>
<comment type="caution">
    <text evidence="8">The sequence shown here is derived from an EMBL/GenBank/DDBJ whole genome shotgun (WGS) entry which is preliminary data.</text>
</comment>
<dbReference type="Proteomes" id="UP000540071">
    <property type="component" value="Unassembled WGS sequence"/>
</dbReference>
<proteinExistence type="predicted"/>
<evidence type="ECO:0000313" key="9">
    <source>
        <dbReference type="Proteomes" id="UP000540071"/>
    </source>
</evidence>
<dbReference type="InterPro" id="IPR012337">
    <property type="entry name" value="RNaseH-like_sf"/>
</dbReference>
<feature type="domain" description="RNase H type-1" evidence="7">
    <location>
        <begin position="15"/>
        <end position="107"/>
    </location>
</feature>
<organism evidence="8 9">
    <name type="scientific">Poecile atricapillus</name>
    <name type="common">Black-capped chickadee</name>
    <name type="synonym">Parus atricapillus</name>
    <dbReference type="NCBI Taxonomy" id="48891"/>
    <lineage>
        <taxon>Eukaryota</taxon>
        <taxon>Metazoa</taxon>
        <taxon>Chordata</taxon>
        <taxon>Craniata</taxon>
        <taxon>Vertebrata</taxon>
        <taxon>Euteleostomi</taxon>
        <taxon>Archelosauria</taxon>
        <taxon>Archosauria</taxon>
        <taxon>Dinosauria</taxon>
        <taxon>Saurischia</taxon>
        <taxon>Theropoda</taxon>
        <taxon>Coelurosauria</taxon>
        <taxon>Aves</taxon>
        <taxon>Neognathae</taxon>
        <taxon>Neoaves</taxon>
        <taxon>Telluraves</taxon>
        <taxon>Australaves</taxon>
        <taxon>Passeriformes</taxon>
        <taxon>Paridae</taxon>
        <taxon>Poecile</taxon>
    </lineage>
</organism>
<evidence type="ECO:0000259" key="7">
    <source>
        <dbReference type="PROSITE" id="PS50879"/>
    </source>
</evidence>
<evidence type="ECO:0000256" key="1">
    <source>
        <dbReference type="ARBA" id="ARBA00022679"/>
    </source>
</evidence>
<keyword evidence="5" id="KW-0378">Hydrolase</keyword>